<feature type="domain" description="Glycosyltransferase subfamily 4-like N-terminal" evidence="2">
    <location>
        <begin position="14"/>
        <end position="166"/>
    </location>
</feature>
<dbReference type="PATRIC" id="fig|695563.3.peg.1345"/>
<dbReference type="SUPFAM" id="SSF53756">
    <property type="entry name" value="UDP-Glycosyltransferase/glycogen phosphorylase"/>
    <property type="match status" value="1"/>
</dbReference>
<proteinExistence type="predicted"/>
<sequence>MKIALINTVNLEENGISTFILNNSYLFSKWGEDVAIIAPNKVKKAFKKRIISKGIRLIELPMRDNSPQIYFWKLIKVLKKEKYDIVHVNGNSTTMSIELLAAWFAGIKVRIAHSHNTTADHTKINKLLRPIFNLTVNGRVACNIAAGKWLFHQKKFLVIRNGINLSHFHFDESLRENYRKTLKLNKDDILLGNVGRFNRQKNQVVLLDLIKQLGDNYYLVLVGSGVNFEKIKKRVDSDVFLRKHIFFTGAVSDTSGWLNAMDLFLLPSLYEGQPYTLIEATASGLDAVVSNTISSENDLVSNISFERLDSPKDWVQKIKIPIANNRELRSNSYCQKLKEKGYDTTENAKMLLKYYKKKISLYK</sequence>
<organism evidence="3 4">
    <name type="scientific">Lactobacillus amylovorus subsp. animalium DSM 16698</name>
    <dbReference type="NCBI Taxonomy" id="695563"/>
    <lineage>
        <taxon>Bacteria</taxon>
        <taxon>Bacillati</taxon>
        <taxon>Bacillota</taxon>
        <taxon>Bacilli</taxon>
        <taxon>Lactobacillales</taxon>
        <taxon>Lactobacillaceae</taxon>
        <taxon>Lactobacillus</taxon>
        <taxon>Lactobacillus amylovorus subsp. animalium</taxon>
    </lineage>
</organism>
<evidence type="ECO:0000313" key="3">
    <source>
        <dbReference type="EMBL" id="KRN88349.1"/>
    </source>
</evidence>
<comment type="caution">
    <text evidence="3">The sequence shown here is derived from an EMBL/GenBank/DDBJ whole genome shotgun (WGS) entry which is preliminary data.</text>
</comment>
<gene>
    <name evidence="3" type="ORF">IV44_GL001290</name>
</gene>
<keyword evidence="3" id="KW-0808">Transferase</keyword>
<dbReference type="Gene3D" id="3.40.50.2000">
    <property type="entry name" value="Glycogen Phosphorylase B"/>
    <property type="match status" value="2"/>
</dbReference>
<evidence type="ECO:0000259" key="2">
    <source>
        <dbReference type="Pfam" id="PF13439"/>
    </source>
</evidence>
<feature type="domain" description="Glycosyl transferase family 1" evidence="1">
    <location>
        <begin position="175"/>
        <end position="304"/>
    </location>
</feature>
<dbReference type="Proteomes" id="UP000051529">
    <property type="component" value="Unassembled WGS sequence"/>
</dbReference>
<dbReference type="EMBL" id="JQBQ01000043">
    <property type="protein sequence ID" value="KRN88349.1"/>
    <property type="molecule type" value="Genomic_DNA"/>
</dbReference>
<protein>
    <submittedName>
        <fullName evidence="3">EpsIM, glycosyltransferase</fullName>
    </submittedName>
</protein>
<dbReference type="InterPro" id="IPR001296">
    <property type="entry name" value="Glyco_trans_1"/>
</dbReference>
<dbReference type="InterPro" id="IPR050194">
    <property type="entry name" value="Glycosyltransferase_grp1"/>
</dbReference>
<dbReference type="InterPro" id="IPR028098">
    <property type="entry name" value="Glyco_trans_4-like_N"/>
</dbReference>
<dbReference type="RefSeq" id="WP_046433953.1">
    <property type="nucleotide sequence ID" value="NZ_JQBQ01000043.1"/>
</dbReference>
<dbReference type="GO" id="GO:0016757">
    <property type="term" value="F:glycosyltransferase activity"/>
    <property type="evidence" value="ECO:0007669"/>
    <property type="project" value="InterPro"/>
</dbReference>
<evidence type="ECO:0000313" key="4">
    <source>
        <dbReference type="Proteomes" id="UP000051529"/>
    </source>
</evidence>
<accession>A0A0R2KQ17</accession>
<dbReference type="Pfam" id="PF13439">
    <property type="entry name" value="Glyco_transf_4"/>
    <property type="match status" value="1"/>
</dbReference>
<dbReference type="PANTHER" id="PTHR45947">
    <property type="entry name" value="SULFOQUINOVOSYL TRANSFERASE SQD2"/>
    <property type="match status" value="1"/>
</dbReference>
<reference evidence="3 4" key="1">
    <citation type="journal article" date="2015" name="Genome Announc.">
        <title>Expanding the biotechnology potential of lactobacilli through comparative genomics of 213 strains and associated genera.</title>
        <authorList>
            <person name="Sun Z."/>
            <person name="Harris H.M."/>
            <person name="McCann A."/>
            <person name="Guo C."/>
            <person name="Argimon S."/>
            <person name="Zhang W."/>
            <person name="Yang X."/>
            <person name="Jeffery I.B."/>
            <person name="Cooney J.C."/>
            <person name="Kagawa T.F."/>
            <person name="Liu W."/>
            <person name="Song Y."/>
            <person name="Salvetti E."/>
            <person name="Wrobel A."/>
            <person name="Rasinkangas P."/>
            <person name="Parkhill J."/>
            <person name="Rea M.C."/>
            <person name="O'Sullivan O."/>
            <person name="Ritari J."/>
            <person name="Douillard F.P."/>
            <person name="Paul Ross R."/>
            <person name="Yang R."/>
            <person name="Briner A.E."/>
            <person name="Felis G.E."/>
            <person name="de Vos W.M."/>
            <person name="Barrangou R."/>
            <person name="Klaenhammer T.R."/>
            <person name="Caufield P.W."/>
            <person name="Cui Y."/>
            <person name="Zhang H."/>
            <person name="O'Toole P.W."/>
        </authorList>
    </citation>
    <scope>NUCLEOTIDE SEQUENCE [LARGE SCALE GENOMIC DNA]</scope>
    <source>
        <strain evidence="3 4">DSM 16698</strain>
    </source>
</reference>
<dbReference type="Pfam" id="PF00534">
    <property type="entry name" value="Glycos_transf_1"/>
    <property type="match status" value="1"/>
</dbReference>
<name>A0A0R2KQ17_LACAM</name>
<evidence type="ECO:0000259" key="1">
    <source>
        <dbReference type="Pfam" id="PF00534"/>
    </source>
</evidence>
<dbReference type="AlphaFoldDB" id="A0A0R2KQ17"/>
<dbReference type="PANTHER" id="PTHR45947:SF3">
    <property type="entry name" value="SULFOQUINOVOSYL TRANSFERASE SQD2"/>
    <property type="match status" value="1"/>
</dbReference>